<keyword evidence="1" id="KW-1133">Transmembrane helix</keyword>
<dbReference type="Pfam" id="PF08376">
    <property type="entry name" value="NIT"/>
    <property type="match status" value="1"/>
</dbReference>
<keyword evidence="1" id="KW-0812">Transmembrane</keyword>
<protein>
    <recommendedName>
        <fullName evidence="2">Nitrate/nitrite sensing protein domain-containing protein</fullName>
    </recommendedName>
</protein>
<keyword evidence="1" id="KW-0472">Membrane</keyword>
<feature type="transmembrane region" description="Helical" evidence="1">
    <location>
        <begin position="137"/>
        <end position="159"/>
    </location>
</feature>
<organism evidence="3 4">
    <name type="scientific">Angustibacter aerolatus</name>
    <dbReference type="NCBI Taxonomy" id="1162965"/>
    <lineage>
        <taxon>Bacteria</taxon>
        <taxon>Bacillati</taxon>
        <taxon>Actinomycetota</taxon>
        <taxon>Actinomycetes</taxon>
        <taxon>Kineosporiales</taxon>
        <taxon>Kineosporiaceae</taxon>
    </lineage>
</organism>
<dbReference type="Proteomes" id="UP001157017">
    <property type="component" value="Unassembled WGS sequence"/>
</dbReference>
<feature type="domain" description="Nitrate/nitrite sensing protein" evidence="2">
    <location>
        <begin position="2"/>
        <end position="120"/>
    </location>
</feature>
<evidence type="ECO:0000313" key="4">
    <source>
        <dbReference type="Proteomes" id="UP001157017"/>
    </source>
</evidence>
<reference evidence="4" key="1">
    <citation type="journal article" date="2019" name="Int. J. Syst. Evol. Microbiol.">
        <title>The Global Catalogue of Microorganisms (GCM) 10K type strain sequencing project: providing services to taxonomists for standard genome sequencing and annotation.</title>
        <authorList>
            <consortium name="The Broad Institute Genomics Platform"/>
            <consortium name="The Broad Institute Genome Sequencing Center for Infectious Disease"/>
            <person name="Wu L."/>
            <person name="Ma J."/>
        </authorList>
    </citation>
    <scope>NUCLEOTIDE SEQUENCE [LARGE SCALE GENOMIC DNA]</scope>
    <source>
        <strain evidence="4">NBRC 108730</strain>
    </source>
</reference>
<gene>
    <name evidence="3" type="ORF">GCM10025868_21080</name>
</gene>
<proteinExistence type="predicted"/>
<sequence length="216" mass="23028">MAYSASQRLTEVALLQREAGLALIRADGQDSGDAQRRAMVEYGQQDIAASTLFRQNATAPQQQALDNAVYNPPTLRGLYREAEAALERGGSLGDIDTAYWRAAANPRIDALNDLGAPIAAAIAATANDTAAAARARALFVLLGSILLVVVVGGLGVYLARAMTRPLRRLTAAAGEPGRRACPAWWSAWPPRARARAWSPEIQITSNDEVGHWPSPS</sequence>
<evidence type="ECO:0000313" key="3">
    <source>
        <dbReference type="EMBL" id="GMA86858.1"/>
    </source>
</evidence>
<evidence type="ECO:0000256" key="1">
    <source>
        <dbReference type="SAM" id="Phobius"/>
    </source>
</evidence>
<dbReference type="Gene3D" id="6.10.340.10">
    <property type="match status" value="1"/>
</dbReference>
<keyword evidence="4" id="KW-1185">Reference proteome</keyword>
<evidence type="ECO:0000259" key="2">
    <source>
        <dbReference type="Pfam" id="PF08376"/>
    </source>
</evidence>
<name>A0ABQ6JF91_9ACTN</name>
<comment type="caution">
    <text evidence="3">The sequence shown here is derived from an EMBL/GenBank/DDBJ whole genome shotgun (WGS) entry which is preliminary data.</text>
</comment>
<dbReference type="InterPro" id="IPR013587">
    <property type="entry name" value="Nitrate/nitrite_sensing"/>
</dbReference>
<accession>A0ABQ6JF91</accession>
<dbReference type="EMBL" id="BSUZ01000001">
    <property type="protein sequence ID" value="GMA86858.1"/>
    <property type="molecule type" value="Genomic_DNA"/>
</dbReference>